<dbReference type="SFLD" id="SFLDG00363">
    <property type="entry name" value="AMPS_(cytGST):_Alpha-__Mu-__Pi"/>
    <property type="match status" value="1"/>
</dbReference>
<proteinExistence type="predicted"/>
<dbReference type="GO" id="GO:0006749">
    <property type="term" value="P:glutathione metabolic process"/>
    <property type="evidence" value="ECO:0007669"/>
    <property type="project" value="TreeGrafter"/>
</dbReference>
<dbReference type="SUPFAM" id="SSF47616">
    <property type="entry name" value="GST C-terminal domain-like"/>
    <property type="match status" value="1"/>
</dbReference>
<dbReference type="PANTHER" id="PTHR11571">
    <property type="entry name" value="GLUTATHIONE S-TRANSFERASE"/>
    <property type="match status" value="1"/>
</dbReference>
<evidence type="ECO:0000256" key="2">
    <source>
        <dbReference type="ARBA" id="ARBA00022679"/>
    </source>
</evidence>
<evidence type="ECO:0000313" key="6">
    <source>
        <dbReference type="Proteomes" id="UP000887566"/>
    </source>
</evidence>
<dbReference type="WBParaSite" id="PSAMB.scaffold1602size29515.g13955.t1">
    <property type="protein sequence ID" value="PSAMB.scaffold1602size29515.g13955.t1"/>
    <property type="gene ID" value="PSAMB.scaffold1602size29515.g13955"/>
</dbReference>
<dbReference type="Gene3D" id="1.20.1050.10">
    <property type="match status" value="1"/>
</dbReference>
<feature type="domain" description="GST N-terminal" evidence="4">
    <location>
        <begin position="2"/>
        <end position="79"/>
    </location>
</feature>
<dbReference type="PANTHER" id="PTHR11571:SF150">
    <property type="entry name" value="GLUTATHIONE S-TRANSFERASE"/>
    <property type="match status" value="1"/>
</dbReference>
<evidence type="ECO:0000256" key="1">
    <source>
        <dbReference type="ARBA" id="ARBA00012452"/>
    </source>
</evidence>
<dbReference type="SUPFAM" id="SSF52833">
    <property type="entry name" value="Thioredoxin-like"/>
    <property type="match status" value="1"/>
</dbReference>
<evidence type="ECO:0000259" key="4">
    <source>
        <dbReference type="PROSITE" id="PS50404"/>
    </source>
</evidence>
<protein>
    <recommendedName>
        <fullName evidence="1">glutathione transferase</fullName>
        <ecNumber evidence="1">2.5.1.18</ecNumber>
    </recommendedName>
</protein>
<dbReference type="SFLD" id="SFLDS00019">
    <property type="entry name" value="Glutathione_Transferase_(cytos"/>
    <property type="match status" value="1"/>
</dbReference>
<dbReference type="CDD" id="cd03039">
    <property type="entry name" value="GST_N_Sigma_like"/>
    <property type="match status" value="1"/>
</dbReference>
<dbReference type="InterPro" id="IPR004046">
    <property type="entry name" value="GST_C"/>
</dbReference>
<feature type="domain" description="GST C-terminal" evidence="5">
    <location>
        <begin position="81"/>
        <end position="204"/>
    </location>
</feature>
<dbReference type="AlphaFoldDB" id="A0A914V9K5"/>
<dbReference type="Gene3D" id="3.40.30.10">
    <property type="entry name" value="Glutaredoxin"/>
    <property type="match status" value="1"/>
</dbReference>
<dbReference type="GO" id="GO:0004364">
    <property type="term" value="F:glutathione transferase activity"/>
    <property type="evidence" value="ECO:0007669"/>
    <property type="project" value="UniProtKB-EC"/>
</dbReference>
<dbReference type="InterPro" id="IPR010987">
    <property type="entry name" value="Glutathione-S-Trfase_C-like"/>
</dbReference>
<dbReference type="InterPro" id="IPR040079">
    <property type="entry name" value="Glutathione_S-Trfase"/>
</dbReference>
<dbReference type="EC" id="2.5.1.18" evidence="1"/>
<dbReference type="CDD" id="cd03192">
    <property type="entry name" value="GST_C_Sigma_like"/>
    <property type="match status" value="1"/>
</dbReference>
<evidence type="ECO:0000256" key="3">
    <source>
        <dbReference type="ARBA" id="ARBA00047960"/>
    </source>
</evidence>
<organism evidence="6 7">
    <name type="scientific">Plectus sambesii</name>
    <dbReference type="NCBI Taxonomy" id="2011161"/>
    <lineage>
        <taxon>Eukaryota</taxon>
        <taxon>Metazoa</taxon>
        <taxon>Ecdysozoa</taxon>
        <taxon>Nematoda</taxon>
        <taxon>Chromadorea</taxon>
        <taxon>Plectida</taxon>
        <taxon>Plectina</taxon>
        <taxon>Plectoidea</taxon>
        <taxon>Plectidae</taxon>
        <taxon>Plectus</taxon>
    </lineage>
</organism>
<keyword evidence="6" id="KW-1185">Reference proteome</keyword>
<dbReference type="InterPro" id="IPR050213">
    <property type="entry name" value="GST_superfamily"/>
</dbReference>
<accession>A0A914V9K5</accession>
<sequence>MPHYKLTYLNMMGRAEHIRLIFAQAGVEYEDNRLTQEEWAAFKSKTPFGQIPVLEVDGKMLAQTGAITTYLAKQFGLNGKDDWEAAKIQQLNGGTEDLIAQVIPWFREQDLEKKKELADKLVAEHVTPWLQRYEKFLTDNGTGYFVGNSVTQIDLGLLQFMGLFSHVLCPETFKKFPELCKFMERIASLPNIAAWIQKRPKTDH</sequence>
<dbReference type="Pfam" id="PF02798">
    <property type="entry name" value="GST_N"/>
    <property type="match status" value="1"/>
</dbReference>
<dbReference type="Pfam" id="PF14497">
    <property type="entry name" value="GST_C_3"/>
    <property type="match status" value="1"/>
</dbReference>
<comment type="catalytic activity">
    <reaction evidence="3">
        <text>RX + glutathione = an S-substituted glutathione + a halide anion + H(+)</text>
        <dbReference type="Rhea" id="RHEA:16437"/>
        <dbReference type="ChEBI" id="CHEBI:15378"/>
        <dbReference type="ChEBI" id="CHEBI:16042"/>
        <dbReference type="ChEBI" id="CHEBI:17792"/>
        <dbReference type="ChEBI" id="CHEBI:57925"/>
        <dbReference type="ChEBI" id="CHEBI:90779"/>
        <dbReference type="EC" id="2.5.1.18"/>
    </reaction>
</comment>
<dbReference type="InterPro" id="IPR036249">
    <property type="entry name" value="Thioredoxin-like_sf"/>
</dbReference>
<dbReference type="GO" id="GO:0004602">
    <property type="term" value="F:glutathione peroxidase activity"/>
    <property type="evidence" value="ECO:0007669"/>
    <property type="project" value="UniProtKB-ARBA"/>
</dbReference>
<dbReference type="InterPro" id="IPR004045">
    <property type="entry name" value="Glutathione_S-Trfase_N"/>
</dbReference>
<reference evidence="7" key="1">
    <citation type="submission" date="2022-11" db="UniProtKB">
        <authorList>
            <consortium name="WormBaseParasite"/>
        </authorList>
    </citation>
    <scope>IDENTIFICATION</scope>
</reference>
<dbReference type="PROSITE" id="PS50404">
    <property type="entry name" value="GST_NTER"/>
    <property type="match status" value="1"/>
</dbReference>
<dbReference type="FunFam" id="1.20.1050.10:FF:000030">
    <property type="entry name" value="Glutathione S-transferase S1"/>
    <property type="match status" value="1"/>
</dbReference>
<name>A0A914V9K5_9BILA</name>
<dbReference type="Proteomes" id="UP000887566">
    <property type="component" value="Unplaced"/>
</dbReference>
<dbReference type="PROSITE" id="PS50405">
    <property type="entry name" value="GST_CTER"/>
    <property type="match status" value="1"/>
</dbReference>
<evidence type="ECO:0000313" key="7">
    <source>
        <dbReference type="WBParaSite" id="PSAMB.scaffold1602size29515.g13955.t1"/>
    </source>
</evidence>
<keyword evidence="2" id="KW-0808">Transferase</keyword>
<dbReference type="SFLD" id="SFLDG01205">
    <property type="entry name" value="AMPS.1"/>
    <property type="match status" value="1"/>
</dbReference>
<dbReference type="InterPro" id="IPR036282">
    <property type="entry name" value="Glutathione-S-Trfase_C_sf"/>
</dbReference>
<evidence type="ECO:0000259" key="5">
    <source>
        <dbReference type="PROSITE" id="PS50405"/>
    </source>
</evidence>
<dbReference type="FunFam" id="3.40.30.10:FF:000035">
    <property type="entry name" value="hematopoietic prostaglandin D synthase"/>
    <property type="match status" value="1"/>
</dbReference>